<dbReference type="OrthoDB" id="10066407at2759"/>
<keyword evidence="2" id="KW-0472">Membrane</keyword>
<organism evidence="3">
    <name type="scientific">Lepeophtheirus salmonis</name>
    <name type="common">Salmon louse</name>
    <name type="synonym">Caligus salmonis</name>
    <dbReference type="NCBI Taxonomy" id="72036"/>
    <lineage>
        <taxon>Eukaryota</taxon>
        <taxon>Metazoa</taxon>
        <taxon>Ecdysozoa</taxon>
        <taxon>Arthropoda</taxon>
        <taxon>Crustacea</taxon>
        <taxon>Multicrustacea</taxon>
        <taxon>Hexanauplia</taxon>
        <taxon>Copepoda</taxon>
        <taxon>Siphonostomatoida</taxon>
        <taxon>Caligidae</taxon>
        <taxon>Lepeophtheirus</taxon>
    </lineage>
</organism>
<feature type="transmembrane region" description="Helical" evidence="2">
    <location>
        <begin position="256"/>
        <end position="280"/>
    </location>
</feature>
<keyword evidence="2" id="KW-0812">Transmembrane</keyword>
<proteinExistence type="predicted"/>
<protein>
    <recommendedName>
        <fullName evidence="4">Transmembrane protein 169</fullName>
    </recommendedName>
</protein>
<accession>A0A0K2V059</accession>
<keyword evidence="2" id="KW-1133">Transmembrane helix</keyword>
<name>A0A0K2V059_LEPSM</name>
<evidence type="ECO:0008006" key="4">
    <source>
        <dbReference type="Google" id="ProtNLM"/>
    </source>
</evidence>
<dbReference type="GeneID" id="121126015"/>
<evidence type="ECO:0000256" key="2">
    <source>
        <dbReference type="SAM" id="Phobius"/>
    </source>
</evidence>
<dbReference type="RefSeq" id="XP_040577228.1">
    <property type="nucleotide sequence ID" value="XM_040721294.2"/>
</dbReference>
<dbReference type="PANTHER" id="PTHR31777">
    <property type="entry name" value="TRANSMEMBRANE PROTEIN 169"/>
    <property type="match status" value="1"/>
</dbReference>
<evidence type="ECO:0000256" key="1">
    <source>
        <dbReference type="SAM" id="MobiDB-lite"/>
    </source>
</evidence>
<dbReference type="Pfam" id="PF15052">
    <property type="entry name" value="TMEM169"/>
    <property type="match status" value="1"/>
</dbReference>
<reference evidence="3" key="1">
    <citation type="submission" date="2014-05" db="EMBL/GenBank/DDBJ databases">
        <authorList>
            <person name="Chronopoulou M."/>
        </authorList>
    </citation>
    <scope>NUCLEOTIDE SEQUENCE</scope>
    <source>
        <tissue evidence="3">Whole organism</tissue>
    </source>
</reference>
<dbReference type="AlphaFoldDB" id="A0A0K2V059"/>
<dbReference type="KEGG" id="lsm:121126015"/>
<evidence type="ECO:0000313" key="3">
    <source>
        <dbReference type="EMBL" id="CDW43532.1"/>
    </source>
</evidence>
<dbReference type="InterPro" id="IPR029386">
    <property type="entry name" value="TMEM169"/>
</dbReference>
<feature type="compositionally biased region" description="Low complexity" evidence="1">
    <location>
        <begin position="56"/>
        <end position="82"/>
    </location>
</feature>
<feature type="region of interest" description="Disordered" evidence="1">
    <location>
        <begin position="38"/>
        <end position="104"/>
    </location>
</feature>
<sequence>MEDIVKGTDTNEDSKGSEDILAALENIPGVGSLRSIRVTSSSSLLSSSKEEESKKNSMASSLSPTNSFKSPSSVHSSSLSSPSHRETQIQALTPRPLPQLPQPEKIEEISLVSKEEDLYDSLLTTSEDGYCELKDIPKTMSNPHNGSGYYLTMTGTVKRGRKRKDVDIHLDLSGTQHLSVLEKRVIRKYHDRCFCGLKRGIHILFLSLFFLPVVWFIRTLQAFFLGTMTWYNIFIHYNEERTCCHKLLSPFVLILYPLWIGPVTILLGLWGGFVQISWYFDSWIQELRNPDSGFFSWFCNKVIDLPDCAPYQVVILPPLEQNQRPSLMCSDHKNNPSMI</sequence>
<dbReference type="PANTHER" id="PTHR31777:SF0">
    <property type="entry name" value="TRANSMEMBRANE PROTEIN 169"/>
    <property type="match status" value="1"/>
</dbReference>
<dbReference type="EMBL" id="HACA01026171">
    <property type="protein sequence ID" value="CDW43532.1"/>
    <property type="molecule type" value="Transcribed_RNA"/>
</dbReference>
<feature type="region of interest" description="Disordered" evidence="1">
    <location>
        <begin position="1"/>
        <end position="20"/>
    </location>
</feature>
<feature type="compositionally biased region" description="Low complexity" evidence="1">
    <location>
        <begin position="38"/>
        <end position="47"/>
    </location>
</feature>
<feature type="transmembrane region" description="Helical" evidence="2">
    <location>
        <begin position="201"/>
        <end position="224"/>
    </location>
</feature>